<reference evidence="1 2" key="1">
    <citation type="journal article" date="2011" name="Mol. Biol. Evol.">
        <title>Comparative genomic analysis of fruiting body formation in Myxococcales.</title>
        <authorList>
            <person name="Huntley S."/>
            <person name="Hamann N."/>
            <person name="Wegener-Feldbrugge S."/>
            <person name="Treuner-Lange A."/>
            <person name="Kube M."/>
            <person name="Reinhardt R."/>
            <person name="Klages S."/>
            <person name="Muller R."/>
            <person name="Ronning C.M."/>
            <person name="Nierman W.C."/>
            <person name="Sogaard-Andersen L."/>
        </authorList>
    </citation>
    <scope>NUCLEOTIDE SEQUENCE [LARGE SCALE GENOMIC DNA]</scope>
    <source>
        <strain evidence="1 2">DW4/3-1</strain>
    </source>
</reference>
<proteinExistence type="predicted"/>
<keyword evidence="2" id="KW-1185">Reference proteome</keyword>
<evidence type="ECO:0000313" key="1">
    <source>
        <dbReference type="EMBL" id="ADO72204.1"/>
    </source>
</evidence>
<dbReference type="AlphaFoldDB" id="E3FVJ0"/>
<gene>
    <name evidence="1" type="ordered locus">STAUR_4424</name>
</gene>
<accession>E3FVJ0</accession>
<dbReference type="KEGG" id="sur:STAUR_4424"/>
<evidence type="ECO:0000313" key="2">
    <source>
        <dbReference type="Proteomes" id="UP000001351"/>
    </source>
</evidence>
<sequence>MFGVRPDEVLVVPEQGPIDLNEKVRVLVSARKTSGDFVLYLSIVPQWSPVDLGDEFEVMFELCRLWKCESLVSSDSPSPYSWILLDDKGGRRDVTFDANELDDRERYVLSRSE</sequence>
<protein>
    <submittedName>
        <fullName evidence="1">Uncharacterized protein</fullName>
    </submittedName>
</protein>
<name>E3FVJ0_STIAD</name>
<dbReference type="HOGENOM" id="CLU_2132034_0_0_7"/>
<dbReference type="Proteomes" id="UP000001351">
    <property type="component" value="Chromosome"/>
</dbReference>
<organism evidence="1 2">
    <name type="scientific">Stigmatella aurantiaca (strain DW4/3-1)</name>
    <dbReference type="NCBI Taxonomy" id="378806"/>
    <lineage>
        <taxon>Bacteria</taxon>
        <taxon>Pseudomonadati</taxon>
        <taxon>Myxococcota</taxon>
        <taxon>Myxococcia</taxon>
        <taxon>Myxococcales</taxon>
        <taxon>Cystobacterineae</taxon>
        <taxon>Archangiaceae</taxon>
        <taxon>Stigmatella</taxon>
    </lineage>
</organism>
<dbReference type="EMBL" id="CP002271">
    <property type="protein sequence ID" value="ADO72204.1"/>
    <property type="molecule type" value="Genomic_DNA"/>
</dbReference>